<evidence type="ECO:0000256" key="7">
    <source>
        <dbReference type="ARBA" id="ARBA00023157"/>
    </source>
</evidence>
<dbReference type="EMBL" id="JAYKXP010000061">
    <property type="protein sequence ID" value="KAK7033566.1"/>
    <property type="molecule type" value="Genomic_DNA"/>
</dbReference>
<evidence type="ECO:0000256" key="8">
    <source>
        <dbReference type="ARBA" id="ARBA00023180"/>
    </source>
</evidence>
<evidence type="ECO:0000256" key="11">
    <source>
        <dbReference type="ARBA" id="ARBA00037312"/>
    </source>
</evidence>
<dbReference type="GO" id="GO:0005576">
    <property type="term" value="C:extracellular region"/>
    <property type="evidence" value="ECO:0007669"/>
    <property type="project" value="UniProtKB-SubCell"/>
</dbReference>
<gene>
    <name evidence="17" type="ORF">VNI00_012790</name>
</gene>
<sequence>MTQVQEAINATRNPASTYATPWFYFQGEDVSLVGSEESEWGAFHGFGQQWWDIGNRILRPQLATFNVTNGLLSGLKVIKPVAWGWNLPGQNIRVEKHFVDAQPENATRTDTVSFPFNTDGINVSGNNITIDGYYGHNGDDCVSIINGARNVLAQNGYCGFSSHGLSIGSLGRNGAEQTVQNIIFKNWTMEGAVYGARFKSWTGGRGWADNITWEDITLIDVSTGIFVTQNYYDQDKGPRPDNTNQTSTRISNFTFKNFTGSLAANWTDGTCISTPCWNYVEGVDNTKAIILDLYPETALNLTFVDINITPLNKTADETTVLCDPSALAEGEQDTLGFECTNGKFVATEIKGAPSGGSGSNAAFGSSDIHSLSTIAFALVTIVVSQML</sequence>
<reference evidence="17 18" key="1">
    <citation type="submission" date="2024-01" db="EMBL/GenBank/DDBJ databases">
        <title>A draft genome for a cacao thread blight-causing isolate of Paramarasmius palmivorus.</title>
        <authorList>
            <person name="Baruah I.K."/>
            <person name="Bukari Y."/>
            <person name="Amoako-Attah I."/>
            <person name="Meinhardt L.W."/>
            <person name="Bailey B.A."/>
            <person name="Cohen S.P."/>
        </authorList>
    </citation>
    <scope>NUCLEOTIDE SEQUENCE [LARGE SCALE GENOMIC DNA]</scope>
    <source>
        <strain evidence="17 18">GH-12</strain>
    </source>
</reference>
<keyword evidence="3" id="KW-0964">Secreted</keyword>
<evidence type="ECO:0000256" key="13">
    <source>
        <dbReference type="ARBA" id="ARBA00041474"/>
    </source>
</evidence>
<dbReference type="GO" id="GO:0071555">
    <property type="term" value="P:cell wall organization"/>
    <property type="evidence" value="ECO:0007669"/>
    <property type="project" value="UniProtKB-KW"/>
</dbReference>
<keyword evidence="9 16" id="KW-0326">Glycosidase</keyword>
<keyword evidence="7" id="KW-1015">Disulfide bond</keyword>
<keyword evidence="4" id="KW-0732">Signal</keyword>
<dbReference type="Proteomes" id="UP001383192">
    <property type="component" value="Unassembled WGS sequence"/>
</dbReference>
<comment type="subcellular location">
    <subcellularLocation>
        <location evidence="1">Secreted</location>
    </subcellularLocation>
</comment>
<evidence type="ECO:0000256" key="16">
    <source>
        <dbReference type="RuleBase" id="RU361169"/>
    </source>
</evidence>
<evidence type="ECO:0000256" key="15">
    <source>
        <dbReference type="ARBA" id="ARBA00048766"/>
    </source>
</evidence>
<comment type="catalytic activity">
    <reaction evidence="15">
        <text>[(1-&gt;4)-alpha-D-galacturonosyl](n) + H2O = alpha-D-galacturonate + [(1-&gt;4)-alpha-D-galacturonosyl](n-1)</text>
        <dbReference type="Rhea" id="RHEA:14117"/>
        <dbReference type="Rhea" id="RHEA-COMP:14570"/>
        <dbReference type="Rhea" id="RHEA-COMP:14572"/>
        <dbReference type="ChEBI" id="CHEBI:15377"/>
        <dbReference type="ChEBI" id="CHEBI:58658"/>
        <dbReference type="ChEBI" id="CHEBI:140523"/>
        <dbReference type="EC" id="3.2.1.67"/>
    </reaction>
</comment>
<evidence type="ECO:0000256" key="12">
    <source>
        <dbReference type="ARBA" id="ARBA00038933"/>
    </source>
</evidence>
<proteinExistence type="inferred from homology"/>
<name>A0AAW0C500_9AGAR</name>
<evidence type="ECO:0000313" key="17">
    <source>
        <dbReference type="EMBL" id="KAK7033566.1"/>
    </source>
</evidence>
<dbReference type="PANTHER" id="PTHR31736:SF11">
    <property type="entry name" value="EXOPOLYGALACTURONASE C-RELATED"/>
    <property type="match status" value="1"/>
</dbReference>
<keyword evidence="18" id="KW-1185">Reference proteome</keyword>
<comment type="caution">
    <text evidence="17">The sequence shown here is derived from an EMBL/GenBank/DDBJ whole genome shotgun (WGS) entry which is preliminary data.</text>
</comment>
<keyword evidence="8" id="KW-0325">Glycoprotein</keyword>
<dbReference type="GO" id="GO:0004650">
    <property type="term" value="F:polygalacturonase activity"/>
    <property type="evidence" value="ECO:0007669"/>
    <property type="project" value="InterPro"/>
</dbReference>
<dbReference type="GO" id="GO:0005975">
    <property type="term" value="P:carbohydrate metabolic process"/>
    <property type="evidence" value="ECO:0007669"/>
    <property type="project" value="InterPro"/>
</dbReference>
<evidence type="ECO:0000256" key="9">
    <source>
        <dbReference type="ARBA" id="ARBA00023295"/>
    </source>
</evidence>
<dbReference type="InterPro" id="IPR000743">
    <property type="entry name" value="Glyco_hydro_28"/>
</dbReference>
<evidence type="ECO:0000256" key="1">
    <source>
        <dbReference type="ARBA" id="ARBA00004613"/>
    </source>
</evidence>
<dbReference type="Pfam" id="PF00295">
    <property type="entry name" value="Glyco_hydro_28"/>
    <property type="match status" value="1"/>
</dbReference>
<evidence type="ECO:0000256" key="10">
    <source>
        <dbReference type="ARBA" id="ARBA00023316"/>
    </source>
</evidence>
<evidence type="ECO:0000256" key="4">
    <source>
        <dbReference type="ARBA" id="ARBA00022729"/>
    </source>
</evidence>
<evidence type="ECO:0000256" key="6">
    <source>
        <dbReference type="ARBA" id="ARBA00022801"/>
    </source>
</evidence>
<keyword evidence="5" id="KW-0677">Repeat</keyword>
<dbReference type="GO" id="GO:0047911">
    <property type="term" value="F:galacturan 1,4-alpha-galacturonidase activity"/>
    <property type="evidence" value="ECO:0007669"/>
    <property type="project" value="UniProtKB-EC"/>
</dbReference>
<dbReference type="Gene3D" id="2.160.20.10">
    <property type="entry name" value="Single-stranded right-handed beta-helix, Pectin lyase-like"/>
    <property type="match status" value="1"/>
</dbReference>
<dbReference type="AlphaFoldDB" id="A0AAW0C500"/>
<evidence type="ECO:0000256" key="2">
    <source>
        <dbReference type="ARBA" id="ARBA00008834"/>
    </source>
</evidence>
<accession>A0AAW0C500</accession>
<evidence type="ECO:0000256" key="14">
    <source>
        <dbReference type="ARBA" id="ARBA00042262"/>
    </source>
</evidence>
<keyword evidence="10" id="KW-0961">Cell wall biogenesis/degradation</keyword>
<keyword evidence="6 16" id="KW-0378">Hydrolase</keyword>
<dbReference type="InterPro" id="IPR011050">
    <property type="entry name" value="Pectin_lyase_fold/virulence"/>
</dbReference>
<evidence type="ECO:0000256" key="5">
    <source>
        <dbReference type="ARBA" id="ARBA00022737"/>
    </source>
</evidence>
<evidence type="ECO:0000313" key="18">
    <source>
        <dbReference type="Proteomes" id="UP001383192"/>
    </source>
</evidence>
<comment type="similarity">
    <text evidence="2 16">Belongs to the glycosyl hydrolase 28 family.</text>
</comment>
<evidence type="ECO:0000256" key="3">
    <source>
        <dbReference type="ARBA" id="ARBA00022525"/>
    </source>
</evidence>
<dbReference type="SUPFAM" id="SSF51126">
    <property type="entry name" value="Pectin lyase-like"/>
    <property type="match status" value="1"/>
</dbReference>
<comment type="function">
    <text evidence="11">Specific in hydrolyzing the terminal glycosidic bond of polygalacturonic acid and oligogalacturonates.</text>
</comment>
<dbReference type="EC" id="3.2.1.67" evidence="12"/>
<dbReference type="PANTHER" id="PTHR31736">
    <property type="match status" value="1"/>
</dbReference>
<dbReference type="InterPro" id="IPR012334">
    <property type="entry name" value="Pectin_lyas_fold"/>
</dbReference>
<protein>
    <recommendedName>
        <fullName evidence="12">galacturonan 1,4-alpha-galacturonidase</fullName>
        <ecNumber evidence="12">3.2.1.67</ecNumber>
    </recommendedName>
    <alternativeName>
        <fullName evidence="13">Galacturan 1,4-alpha-galacturonidase C</fullName>
    </alternativeName>
    <alternativeName>
        <fullName evidence="14">Poly(1,4-alpha-D-galacturonide)galacturonohydrolase C</fullName>
    </alternativeName>
</protein>
<organism evidence="17 18">
    <name type="scientific">Paramarasmius palmivorus</name>
    <dbReference type="NCBI Taxonomy" id="297713"/>
    <lineage>
        <taxon>Eukaryota</taxon>
        <taxon>Fungi</taxon>
        <taxon>Dikarya</taxon>
        <taxon>Basidiomycota</taxon>
        <taxon>Agaricomycotina</taxon>
        <taxon>Agaricomycetes</taxon>
        <taxon>Agaricomycetidae</taxon>
        <taxon>Agaricales</taxon>
        <taxon>Marasmiineae</taxon>
        <taxon>Marasmiaceae</taxon>
        <taxon>Paramarasmius</taxon>
    </lineage>
</organism>